<dbReference type="AlphaFoldDB" id="F6S5U6"/>
<dbReference type="EMBL" id="EAAA01001796">
    <property type="status" value="NOT_ANNOTATED_CDS"/>
    <property type="molecule type" value="Genomic_DNA"/>
</dbReference>
<proteinExistence type="predicted"/>
<dbReference type="PANTHER" id="PTHR45632">
    <property type="entry name" value="LD33804P"/>
    <property type="match status" value="1"/>
</dbReference>
<dbReference type="STRING" id="7719.ENSCINP00000023304"/>
<accession>F6S5U6</accession>
<evidence type="ECO:0000256" key="1">
    <source>
        <dbReference type="ARBA" id="ARBA00022441"/>
    </source>
</evidence>
<dbReference type="GeneTree" id="ENSGT00940000156265"/>
<dbReference type="InParanoid" id="F6S5U6"/>
<reference evidence="5" key="1">
    <citation type="journal article" date="2002" name="Science">
        <title>The draft genome of Ciona intestinalis: insights into chordate and vertebrate origins.</title>
        <authorList>
            <person name="Dehal P."/>
            <person name="Satou Y."/>
            <person name="Campbell R.K."/>
            <person name="Chapman J."/>
            <person name="Degnan B."/>
            <person name="De Tomaso A."/>
            <person name="Davidson B."/>
            <person name="Di Gregorio A."/>
            <person name="Gelpke M."/>
            <person name="Goodstein D.M."/>
            <person name="Harafuji N."/>
            <person name="Hastings K.E."/>
            <person name="Ho I."/>
            <person name="Hotta K."/>
            <person name="Huang W."/>
            <person name="Kawashima T."/>
            <person name="Lemaire P."/>
            <person name="Martinez D."/>
            <person name="Meinertzhagen I.A."/>
            <person name="Necula S."/>
            <person name="Nonaka M."/>
            <person name="Putnam N."/>
            <person name="Rash S."/>
            <person name="Saiga H."/>
            <person name="Satake M."/>
            <person name="Terry A."/>
            <person name="Yamada L."/>
            <person name="Wang H.G."/>
            <person name="Awazu S."/>
            <person name="Azumi K."/>
            <person name="Boore J."/>
            <person name="Branno M."/>
            <person name="Chin-Bow S."/>
            <person name="DeSantis R."/>
            <person name="Doyle S."/>
            <person name="Francino P."/>
            <person name="Keys D.N."/>
            <person name="Haga S."/>
            <person name="Hayashi H."/>
            <person name="Hino K."/>
            <person name="Imai K.S."/>
            <person name="Inaba K."/>
            <person name="Kano S."/>
            <person name="Kobayashi K."/>
            <person name="Kobayashi M."/>
            <person name="Lee B.I."/>
            <person name="Makabe K.W."/>
            <person name="Manohar C."/>
            <person name="Matassi G."/>
            <person name="Medina M."/>
            <person name="Mochizuki Y."/>
            <person name="Mount S."/>
            <person name="Morishita T."/>
            <person name="Miura S."/>
            <person name="Nakayama A."/>
            <person name="Nishizaka S."/>
            <person name="Nomoto H."/>
            <person name="Ohta F."/>
            <person name="Oishi K."/>
            <person name="Rigoutsos I."/>
            <person name="Sano M."/>
            <person name="Sasaki A."/>
            <person name="Sasakura Y."/>
            <person name="Shoguchi E."/>
            <person name="Shin-i T."/>
            <person name="Spagnuolo A."/>
            <person name="Stainier D."/>
            <person name="Suzuki M.M."/>
            <person name="Tassy O."/>
            <person name="Takatori N."/>
            <person name="Tokuoka M."/>
            <person name="Yagi K."/>
            <person name="Yoshizaki F."/>
            <person name="Wada S."/>
            <person name="Zhang C."/>
            <person name="Hyatt P.D."/>
            <person name="Larimer F."/>
            <person name="Detter C."/>
            <person name="Doggett N."/>
            <person name="Glavina T."/>
            <person name="Hawkins T."/>
            <person name="Richardson P."/>
            <person name="Lucas S."/>
            <person name="Kohara Y."/>
            <person name="Levine M."/>
            <person name="Satoh N."/>
            <person name="Rokhsar D.S."/>
        </authorList>
    </citation>
    <scope>NUCLEOTIDE SEQUENCE [LARGE SCALE GENOMIC DNA]</scope>
</reference>
<dbReference type="SUPFAM" id="SSF54695">
    <property type="entry name" value="POZ domain"/>
    <property type="match status" value="1"/>
</dbReference>
<dbReference type="InterPro" id="IPR011333">
    <property type="entry name" value="SKP1/BTB/POZ_sf"/>
</dbReference>
<sequence length="222" mass="25149">MFRVGDRSYMEATEDSVKLFGVDQDTLQVIVDYIYTGKVQFTPENINSIMKAAGWICPESELLKQGSLYLIERVTTQNCFQTEIFAESYALTQLKEACSDFILKNLSQTKSTLSFTKLSSEYLRSVLSEDRLFAVSEKELFDAVLDWGVSHSAVEVLDLLSKVIRTSLMEISELEASVEAVMNFGIPSHPTVDFFKDSLRFAHLAPMEERILETGQQHRNCS</sequence>
<reference evidence="4" key="4">
    <citation type="submission" date="2025-09" db="UniProtKB">
        <authorList>
            <consortium name="Ensembl"/>
        </authorList>
    </citation>
    <scope>IDENTIFICATION</scope>
</reference>
<feature type="domain" description="BACK" evidence="3">
    <location>
        <begin position="79"/>
        <end position="179"/>
    </location>
</feature>
<dbReference type="Proteomes" id="UP000008144">
    <property type="component" value="Chromosome 3"/>
</dbReference>
<keyword evidence="2" id="KW-0677">Repeat</keyword>
<dbReference type="Gene3D" id="3.30.710.10">
    <property type="entry name" value="Potassium Channel Kv1.1, Chain A"/>
    <property type="match status" value="1"/>
</dbReference>
<dbReference type="Gene3D" id="1.25.40.420">
    <property type="match status" value="1"/>
</dbReference>
<reference evidence="4" key="3">
    <citation type="submission" date="2025-08" db="UniProtKB">
        <authorList>
            <consortium name="Ensembl"/>
        </authorList>
    </citation>
    <scope>IDENTIFICATION</scope>
</reference>
<dbReference type="InterPro" id="IPR011705">
    <property type="entry name" value="BACK"/>
</dbReference>
<protein>
    <recommendedName>
        <fullName evidence="3">BACK domain-containing protein</fullName>
    </recommendedName>
</protein>
<evidence type="ECO:0000256" key="2">
    <source>
        <dbReference type="ARBA" id="ARBA00022737"/>
    </source>
</evidence>
<evidence type="ECO:0000259" key="3">
    <source>
        <dbReference type="SMART" id="SM00875"/>
    </source>
</evidence>
<dbReference type="PANTHER" id="PTHR45632:SF3">
    <property type="entry name" value="KELCH-LIKE PROTEIN 32"/>
    <property type="match status" value="1"/>
</dbReference>
<keyword evidence="1" id="KW-0880">Kelch repeat</keyword>
<dbReference type="Ensembl" id="ENSCINT00000023550.2">
    <property type="protein sequence ID" value="ENSCINP00000023304.2"/>
    <property type="gene ID" value="ENSCING00000012504.2"/>
</dbReference>
<reference evidence="4" key="2">
    <citation type="journal article" date="2008" name="Genome Biol.">
        <title>Improved genome assembly and evidence-based global gene model set for the chordate Ciona intestinalis: new insight into intron and operon populations.</title>
        <authorList>
            <person name="Satou Y."/>
            <person name="Mineta K."/>
            <person name="Ogasawara M."/>
            <person name="Sasakura Y."/>
            <person name="Shoguchi E."/>
            <person name="Ueno K."/>
            <person name="Yamada L."/>
            <person name="Matsumoto J."/>
            <person name="Wasserscheid J."/>
            <person name="Dewar K."/>
            <person name="Wiley G.B."/>
            <person name="Macmil S.L."/>
            <person name="Roe B.A."/>
            <person name="Zeller R.W."/>
            <person name="Hastings K.E."/>
            <person name="Lemaire P."/>
            <person name="Lindquist E."/>
            <person name="Endo T."/>
            <person name="Hotta K."/>
            <person name="Inaba K."/>
        </authorList>
    </citation>
    <scope>NUCLEOTIDE SEQUENCE [LARGE SCALE GENOMIC DNA]</scope>
    <source>
        <strain evidence="4">wild type</strain>
    </source>
</reference>
<evidence type="ECO:0000313" key="4">
    <source>
        <dbReference type="Ensembl" id="ENSCINP00000023304.2"/>
    </source>
</evidence>
<keyword evidence="5" id="KW-1185">Reference proteome</keyword>
<dbReference type="Pfam" id="PF07707">
    <property type="entry name" value="BACK"/>
    <property type="match status" value="1"/>
</dbReference>
<dbReference type="SMART" id="SM00875">
    <property type="entry name" value="BACK"/>
    <property type="match status" value="1"/>
</dbReference>
<name>F6S5U6_CIOIN</name>
<dbReference type="HOGENOM" id="CLU_1296947_0_0_1"/>
<organism evidence="4 5">
    <name type="scientific">Ciona intestinalis</name>
    <name type="common">Transparent sea squirt</name>
    <name type="synonym">Ascidia intestinalis</name>
    <dbReference type="NCBI Taxonomy" id="7719"/>
    <lineage>
        <taxon>Eukaryota</taxon>
        <taxon>Metazoa</taxon>
        <taxon>Chordata</taxon>
        <taxon>Tunicata</taxon>
        <taxon>Ascidiacea</taxon>
        <taxon>Phlebobranchia</taxon>
        <taxon>Cionidae</taxon>
        <taxon>Ciona</taxon>
    </lineage>
</organism>
<evidence type="ECO:0000313" key="5">
    <source>
        <dbReference type="Proteomes" id="UP000008144"/>
    </source>
</evidence>